<evidence type="ECO:0000256" key="1">
    <source>
        <dbReference type="SAM" id="SignalP"/>
    </source>
</evidence>
<accession>C8PNL7</accession>
<protein>
    <recommendedName>
        <fullName evidence="4">Lipoprotein</fullName>
    </recommendedName>
</protein>
<feature type="signal peptide" evidence="1">
    <location>
        <begin position="1"/>
        <end position="24"/>
    </location>
</feature>
<evidence type="ECO:0008006" key="4">
    <source>
        <dbReference type="Google" id="ProtNLM"/>
    </source>
</evidence>
<name>C8PNL7_9SPIR</name>
<dbReference type="EMBL" id="ACYH01000015">
    <property type="protein sequence ID" value="EEV20973.1"/>
    <property type="molecule type" value="Genomic_DNA"/>
</dbReference>
<evidence type="ECO:0000313" key="3">
    <source>
        <dbReference type="Proteomes" id="UP000004509"/>
    </source>
</evidence>
<dbReference type="RefSeq" id="WP_006188131.1">
    <property type="nucleotide sequence ID" value="NZ_ACYH01000015.1"/>
</dbReference>
<reference evidence="2 3" key="1">
    <citation type="submission" date="2009-07" db="EMBL/GenBank/DDBJ databases">
        <authorList>
            <person name="Madupu R."/>
            <person name="Sebastian Y."/>
            <person name="Durkin A.S."/>
            <person name="Torralba M."/>
            <person name="Methe B."/>
            <person name="Sutton G.G."/>
            <person name="Strausberg R.L."/>
            <person name="Nelson K.E."/>
        </authorList>
    </citation>
    <scope>NUCLEOTIDE SEQUENCE [LARGE SCALE GENOMIC DNA]</scope>
    <source>
        <strain evidence="2 3">ATCC 35580</strain>
    </source>
</reference>
<feature type="chain" id="PRO_5002990885" description="Lipoprotein" evidence="1">
    <location>
        <begin position="25"/>
        <end position="669"/>
    </location>
</feature>
<proteinExistence type="predicted"/>
<dbReference type="Proteomes" id="UP000004509">
    <property type="component" value="Unassembled WGS sequence"/>
</dbReference>
<keyword evidence="1" id="KW-0732">Signal</keyword>
<evidence type="ECO:0000313" key="2">
    <source>
        <dbReference type="EMBL" id="EEV20973.1"/>
    </source>
</evidence>
<sequence>MRLKKSSIAVLAALTMVIAGCSHGLGGRMSGDGTAASTVTFSVTDIPPNYAKMIQQAQNPASRSIYPHNPYTLGTSGLTFILTGTSNAGDSLSENITLTGSGPYTFTKSLGAYVWDLTLTAYKGPATDNIKVLVGHCTIDLTTTNGTATFKMSTKGLTTPGTVKISGTVKDPDSLCTYYEMGIYNVYSGKLITEYTPVGASTPTIIDTVEQKSSVSHSGSPVTFAFTYEKSPAVTLNAGVYDYRMVFYKGTPGNYTVIGSWSDVLIVNPGHDLVEDVGEIDPLNKKPEPPSNLRAYLVNNSEDTEGRYFYTKLTWDKGKYETNYELRLTPYSGNPLAAGTSVIYGFKSTYTTPPSGLEEFVTSPIYHSGNLIYGSEECTLKLELGKVYDVEIRAHNYLGEAPATTWVARGTSGGTTPTNCTLFDGTNSSHISRYRITYNLNGGELILDGQPTNKPIQGTYSEYKYYMGTPVSLMTIAATPSPLPPTAAGNYLTRGAVAFTEWGKLPSAPPYTPTPLTTYDGYENIIATASYGHSFNGTVNLETLTEMNAGNIVFEYGDSNLPPLTPATPDSSLNVSIPKKTGTPLQNTWVKISFKTPAIPATEEYSNMRCTLYLGNGLYINKLDLISEADGKSCVFSTQEYIPQKITVQVKAENKTHQTVGKTFFINLY</sequence>
<organism evidence="2 3">
    <name type="scientific">Treponema vincentii ATCC 35580</name>
    <dbReference type="NCBI Taxonomy" id="596324"/>
    <lineage>
        <taxon>Bacteria</taxon>
        <taxon>Pseudomonadati</taxon>
        <taxon>Spirochaetota</taxon>
        <taxon>Spirochaetia</taxon>
        <taxon>Spirochaetales</taxon>
        <taxon>Treponemataceae</taxon>
        <taxon>Treponema</taxon>
    </lineage>
</organism>
<comment type="caution">
    <text evidence="2">The sequence shown here is derived from an EMBL/GenBank/DDBJ whole genome shotgun (WGS) entry which is preliminary data.</text>
</comment>
<dbReference type="AlphaFoldDB" id="C8PNL7"/>
<gene>
    <name evidence="2" type="ORF">TREVI0001_1073</name>
</gene>
<dbReference type="PROSITE" id="PS51257">
    <property type="entry name" value="PROKAR_LIPOPROTEIN"/>
    <property type="match status" value="1"/>
</dbReference>